<dbReference type="CDD" id="cd00542">
    <property type="entry name" value="Ntn_PVA"/>
    <property type="match status" value="1"/>
</dbReference>
<name>A0A517V8Z9_9PLAN</name>
<protein>
    <submittedName>
        <fullName evidence="4">Penicillin acylase</fullName>
        <ecNumber evidence="4">3.5.1.11</ecNumber>
    </submittedName>
</protein>
<gene>
    <name evidence="4" type="ORF">Pan161_10980</name>
</gene>
<reference evidence="4 5" key="1">
    <citation type="submission" date="2019-02" db="EMBL/GenBank/DDBJ databases">
        <title>Deep-cultivation of Planctomycetes and their phenomic and genomic characterization uncovers novel biology.</title>
        <authorList>
            <person name="Wiegand S."/>
            <person name="Jogler M."/>
            <person name="Boedeker C."/>
            <person name="Pinto D."/>
            <person name="Vollmers J."/>
            <person name="Rivas-Marin E."/>
            <person name="Kohn T."/>
            <person name="Peeters S.H."/>
            <person name="Heuer A."/>
            <person name="Rast P."/>
            <person name="Oberbeckmann S."/>
            <person name="Bunk B."/>
            <person name="Jeske O."/>
            <person name="Meyerdierks A."/>
            <person name="Storesund J.E."/>
            <person name="Kallscheuer N."/>
            <person name="Luecker S."/>
            <person name="Lage O.M."/>
            <person name="Pohl T."/>
            <person name="Merkel B.J."/>
            <person name="Hornburger P."/>
            <person name="Mueller R.-W."/>
            <person name="Bruemmer F."/>
            <person name="Labrenz M."/>
            <person name="Spormann A.M."/>
            <person name="Op den Camp H."/>
            <person name="Overmann J."/>
            <person name="Amann R."/>
            <person name="Jetten M.S.M."/>
            <person name="Mascher T."/>
            <person name="Medema M.H."/>
            <person name="Devos D.P."/>
            <person name="Kaster A.-K."/>
            <person name="Ovreas L."/>
            <person name="Rohde M."/>
            <person name="Galperin M.Y."/>
            <person name="Jogler C."/>
        </authorList>
    </citation>
    <scope>NUCLEOTIDE SEQUENCE [LARGE SCALE GENOMIC DNA]</scope>
    <source>
        <strain evidence="4 5">Pan161</strain>
    </source>
</reference>
<evidence type="ECO:0000256" key="1">
    <source>
        <dbReference type="ARBA" id="ARBA00006625"/>
    </source>
</evidence>
<feature type="domain" description="Choloylglycine hydrolase/NAAA C-terminal" evidence="3">
    <location>
        <begin position="20"/>
        <end position="340"/>
    </location>
</feature>
<dbReference type="InterPro" id="IPR029132">
    <property type="entry name" value="CBAH/NAAA_C"/>
</dbReference>
<dbReference type="GO" id="GO:0008953">
    <property type="term" value="F:penicillin amidase activity"/>
    <property type="evidence" value="ECO:0007669"/>
    <property type="project" value="UniProtKB-EC"/>
</dbReference>
<dbReference type="InterPro" id="IPR052193">
    <property type="entry name" value="Peptidase_C59"/>
</dbReference>
<evidence type="ECO:0000313" key="4">
    <source>
        <dbReference type="EMBL" id="QDT89468.1"/>
    </source>
</evidence>
<dbReference type="EMBL" id="CP036343">
    <property type="protein sequence ID" value="QDT89468.1"/>
    <property type="molecule type" value="Genomic_DNA"/>
</dbReference>
<dbReference type="EC" id="3.5.1.11" evidence="4"/>
<dbReference type="Proteomes" id="UP000316855">
    <property type="component" value="Chromosome"/>
</dbReference>
<dbReference type="Gene3D" id="3.60.60.10">
    <property type="entry name" value="Penicillin V Acylase, Chain A"/>
    <property type="match status" value="1"/>
</dbReference>
<evidence type="ECO:0000259" key="3">
    <source>
        <dbReference type="Pfam" id="PF02275"/>
    </source>
</evidence>
<dbReference type="InterPro" id="IPR029055">
    <property type="entry name" value="Ntn_hydrolases_N"/>
</dbReference>
<dbReference type="PANTHER" id="PTHR35527">
    <property type="entry name" value="CHOLOYLGLYCINE HYDROLASE"/>
    <property type="match status" value="1"/>
</dbReference>
<keyword evidence="2 4" id="KW-0378">Hydrolase</keyword>
<dbReference type="SUPFAM" id="SSF56235">
    <property type="entry name" value="N-terminal nucleophile aminohydrolases (Ntn hydrolases)"/>
    <property type="match status" value="1"/>
</dbReference>
<dbReference type="PANTHER" id="PTHR35527:SF2">
    <property type="entry name" value="HYDROLASE"/>
    <property type="match status" value="1"/>
</dbReference>
<sequence>MVLMGIIITTTLCPSKTFACTGITIKPKDGSIIFGRTLEFAQELHSNIIIVPRNLNFVGTAPDQKQGLTWTTQYGFVGMNAFGLPIIADGVNEKGLHVGIFYFPGYADFETVTEKDLTRTISPQQVPVYLLSNCITVDDVIEKIKQVKVGKVVLEQLGGIPPFHYIATDASGKSIVLEYIKGELNIHQNPLGVFTNAPAFDWHLTNLGNYVNLTDTNKPDVMIGDIKINGFGKVAGMFGIPGDFTPPSRFVRATAFSGTALPVQTALEGVLQTFHILNQFDIPKGAVRGSMNGKSSVDYTLWTAVTDLTNLRYYFRTHEDSTIRMINLNCVDLNATEIKTISIQGEEQIIDVSGCAR</sequence>
<dbReference type="Pfam" id="PF02275">
    <property type="entry name" value="CBAH"/>
    <property type="match status" value="1"/>
</dbReference>
<evidence type="ECO:0000313" key="5">
    <source>
        <dbReference type="Proteomes" id="UP000316855"/>
    </source>
</evidence>
<accession>A0A517V8Z9</accession>
<dbReference type="AlphaFoldDB" id="A0A517V8Z9"/>
<organism evidence="4 5">
    <name type="scientific">Gimesia algae</name>
    <dbReference type="NCBI Taxonomy" id="2527971"/>
    <lineage>
        <taxon>Bacteria</taxon>
        <taxon>Pseudomonadati</taxon>
        <taxon>Planctomycetota</taxon>
        <taxon>Planctomycetia</taxon>
        <taxon>Planctomycetales</taxon>
        <taxon>Planctomycetaceae</taxon>
        <taxon>Gimesia</taxon>
    </lineage>
</organism>
<evidence type="ECO:0000256" key="2">
    <source>
        <dbReference type="ARBA" id="ARBA00022801"/>
    </source>
</evidence>
<keyword evidence="5" id="KW-1185">Reference proteome</keyword>
<proteinExistence type="inferred from homology"/>
<dbReference type="KEGG" id="gax:Pan161_10980"/>
<dbReference type="OrthoDB" id="9794717at2"/>
<comment type="similarity">
    <text evidence="1">Belongs to the peptidase C59 family.</text>
</comment>